<dbReference type="Gene3D" id="2.60.40.1250">
    <property type="entry name" value="Thiol:disulfide interchange protein DsbD, N-terminal domain"/>
    <property type="match status" value="1"/>
</dbReference>
<dbReference type="InterPro" id="IPR017937">
    <property type="entry name" value="Thioredoxin_CS"/>
</dbReference>
<dbReference type="EC" id="1.8.1.8" evidence="11"/>
<evidence type="ECO:0000256" key="3">
    <source>
        <dbReference type="ARBA" id="ARBA00022692"/>
    </source>
</evidence>
<feature type="transmembrane region" description="Helical" evidence="8">
    <location>
        <begin position="416"/>
        <end position="435"/>
    </location>
</feature>
<evidence type="ECO:0000256" key="1">
    <source>
        <dbReference type="ARBA" id="ARBA00004651"/>
    </source>
</evidence>
<evidence type="ECO:0000256" key="4">
    <source>
        <dbReference type="ARBA" id="ARBA00022748"/>
    </source>
</evidence>
<dbReference type="Pfam" id="PF02683">
    <property type="entry name" value="DsbD_TM"/>
    <property type="match status" value="1"/>
</dbReference>
<keyword evidence="7" id="KW-0676">Redox-active center</keyword>
<dbReference type="PROSITE" id="PS00194">
    <property type="entry name" value="THIOREDOXIN_1"/>
    <property type="match status" value="1"/>
</dbReference>
<dbReference type="Gene3D" id="3.40.30.10">
    <property type="entry name" value="Glutaredoxin"/>
    <property type="match status" value="1"/>
</dbReference>
<proteinExistence type="predicted"/>
<dbReference type="GO" id="GO:0047134">
    <property type="term" value="F:protein-disulfide reductase [NAD(P)H] activity"/>
    <property type="evidence" value="ECO:0007669"/>
    <property type="project" value="UniProtKB-EC"/>
</dbReference>
<feature type="transmembrane region" description="Helical" evidence="8">
    <location>
        <begin position="351"/>
        <end position="372"/>
    </location>
</feature>
<evidence type="ECO:0000256" key="5">
    <source>
        <dbReference type="ARBA" id="ARBA00022989"/>
    </source>
</evidence>
<dbReference type="GO" id="GO:0005886">
    <property type="term" value="C:plasma membrane"/>
    <property type="evidence" value="ECO:0007669"/>
    <property type="project" value="UniProtKB-SubCell"/>
</dbReference>
<feature type="transmembrane region" description="Helical" evidence="8">
    <location>
        <begin position="273"/>
        <end position="297"/>
    </location>
</feature>
<evidence type="ECO:0000313" key="11">
    <source>
        <dbReference type="EMBL" id="RUM98958.1"/>
    </source>
</evidence>
<dbReference type="Proteomes" id="UP000281647">
    <property type="component" value="Unassembled WGS sequence"/>
</dbReference>
<dbReference type="PANTHER" id="PTHR32234">
    <property type="entry name" value="THIOL:DISULFIDE INTERCHANGE PROTEIN DSBD"/>
    <property type="match status" value="1"/>
</dbReference>
<feature type="chain" id="PRO_5019238974" evidence="9">
    <location>
        <begin position="23"/>
        <end position="607"/>
    </location>
</feature>
<evidence type="ECO:0000256" key="9">
    <source>
        <dbReference type="SAM" id="SignalP"/>
    </source>
</evidence>
<dbReference type="InterPro" id="IPR013766">
    <property type="entry name" value="Thioredoxin_domain"/>
</dbReference>
<keyword evidence="2" id="KW-1003">Cell membrane</keyword>
<feature type="transmembrane region" description="Helical" evidence="8">
    <location>
        <begin position="318"/>
        <end position="345"/>
    </location>
</feature>
<evidence type="ECO:0000313" key="12">
    <source>
        <dbReference type="Proteomes" id="UP000281647"/>
    </source>
</evidence>
<evidence type="ECO:0000256" key="8">
    <source>
        <dbReference type="SAM" id="Phobius"/>
    </source>
</evidence>
<feature type="transmembrane region" description="Helical" evidence="8">
    <location>
        <begin position="237"/>
        <end position="261"/>
    </location>
</feature>
<dbReference type="PANTHER" id="PTHR32234:SF0">
    <property type="entry name" value="THIOL:DISULFIDE INTERCHANGE PROTEIN DSBD"/>
    <property type="match status" value="1"/>
</dbReference>
<dbReference type="GO" id="GO:0045454">
    <property type="term" value="P:cell redox homeostasis"/>
    <property type="evidence" value="ECO:0007669"/>
    <property type="project" value="TreeGrafter"/>
</dbReference>
<dbReference type="NCBIfam" id="NF001419">
    <property type="entry name" value="PRK00293.1"/>
    <property type="match status" value="1"/>
</dbReference>
<dbReference type="Pfam" id="PF13899">
    <property type="entry name" value="Thioredoxin_7"/>
    <property type="match status" value="1"/>
</dbReference>
<dbReference type="InterPro" id="IPR036929">
    <property type="entry name" value="DsbDN_sf"/>
</dbReference>
<dbReference type="InterPro" id="IPR036249">
    <property type="entry name" value="Thioredoxin-like_sf"/>
</dbReference>
<name>A0A432V9T0_9HYPH</name>
<dbReference type="OrthoDB" id="9811036at2"/>
<accession>A0A432V9T0</accession>
<feature type="domain" description="Thioredoxin" evidence="10">
    <location>
        <begin position="467"/>
        <end position="606"/>
    </location>
</feature>
<dbReference type="InterPro" id="IPR028250">
    <property type="entry name" value="DsbDN"/>
</dbReference>
<keyword evidence="9" id="KW-0732">Signal</keyword>
<protein>
    <submittedName>
        <fullName evidence="11">Protein-disulfide reductase DsbD</fullName>
        <ecNumber evidence="11">1.8.1.8</ecNumber>
    </submittedName>
</protein>
<gene>
    <name evidence="11" type="primary">dsbD</name>
    <name evidence="11" type="ORF">EET67_04760</name>
</gene>
<dbReference type="InterPro" id="IPR003834">
    <property type="entry name" value="Cyt_c_assmbl_TM_dom"/>
</dbReference>
<feature type="transmembrane region" description="Helical" evidence="8">
    <location>
        <begin position="194"/>
        <end position="225"/>
    </location>
</feature>
<dbReference type="SUPFAM" id="SSF52833">
    <property type="entry name" value="Thioredoxin-like"/>
    <property type="match status" value="1"/>
</dbReference>
<dbReference type="AlphaFoldDB" id="A0A432V9T0"/>
<feature type="transmembrane region" description="Helical" evidence="8">
    <location>
        <begin position="447"/>
        <end position="466"/>
    </location>
</feature>
<sequence>MKKAALGILGMLVIQLFAPAVASSGEPLPVDRAFAISASQGAGGSLSVEWKIAEGYYLYRDRIAARVPKGAALTVETPPGLVKDDPNFGPSEIYYRRAEAVLSNAGSAPIELTYQGCQENGICYAPETRLVDPATLTVSDPVPLRPPPVVNWETEGVSASPVEPGIEQATGTEGFELAADAGLIQSLRVEGGPLLVLAMFPLFGLLLAFTPCVFPMYPILAGALAREGDRLTAGRGFILSAIYVTALALAFALLGAAAGWSGQNLQMVLQSPLTAGILAIVFVVLALSMFGLFELQLPAAWTSWVTTRTGGMGGSKRSAALLGFSSVLIVGPCVTAPLAGALLYIAQTGDVVLGAAALFGLGIGKGLPLIVLGTLGGSALPRAGAWMEGVKRVFGFGFLATAIWMATPLLPARLDLFLWAVLLIAAASFAFTVKWRSGTALATGRAVGGVALIYGAILMVGAASGATDPLKPLATLADRGPAVSGAKQLDFAEVESAPDLKAKLASANGKATLVYFTADWCVTCHTIERSVLRDDSVRRGLAGFQLIKADLTDFDQDNAALMTQLRVAGPPTMLFFDANAREAAGTRLVGDVTVGSLTRSASQLDGY</sequence>
<dbReference type="RefSeq" id="WP_128624461.1">
    <property type="nucleotide sequence ID" value="NZ_ML133508.1"/>
</dbReference>
<comment type="caution">
    <text evidence="11">The sequence shown here is derived from an EMBL/GenBank/DDBJ whole genome shotgun (WGS) entry which is preliminary data.</text>
</comment>
<dbReference type="SUPFAM" id="SSF74863">
    <property type="entry name" value="Thiol:disulfide interchange protein DsbD, N-terminal domain (DsbD-alpha)"/>
    <property type="match status" value="1"/>
</dbReference>
<dbReference type="EMBL" id="RKST01000003">
    <property type="protein sequence ID" value="RUM98958.1"/>
    <property type="molecule type" value="Genomic_DNA"/>
</dbReference>
<keyword evidence="6 8" id="KW-0472">Membrane</keyword>
<comment type="subcellular location">
    <subcellularLocation>
        <location evidence="1">Cell membrane</location>
        <topology evidence="1">Multi-pass membrane protein</topology>
    </subcellularLocation>
</comment>
<evidence type="ECO:0000256" key="7">
    <source>
        <dbReference type="ARBA" id="ARBA00023284"/>
    </source>
</evidence>
<keyword evidence="11" id="KW-0560">Oxidoreductase</keyword>
<evidence type="ECO:0000256" key="6">
    <source>
        <dbReference type="ARBA" id="ARBA00023136"/>
    </source>
</evidence>
<keyword evidence="3 8" id="KW-0812">Transmembrane</keyword>
<reference evidence="11 12" key="1">
    <citation type="submission" date="2018-11" db="EMBL/GenBank/DDBJ databases">
        <title>Pseudaminobacter arsenicus sp. nov., an arsenic-resistant bacterium isolated from arsenic-rich aquifers.</title>
        <authorList>
            <person name="Mu Y."/>
        </authorList>
    </citation>
    <scope>NUCLEOTIDE SEQUENCE [LARGE SCALE GENOMIC DNA]</scope>
    <source>
        <strain evidence="11 12">CB3</strain>
    </source>
</reference>
<dbReference type="PROSITE" id="PS51352">
    <property type="entry name" value="THIOREDOXIN_2"/>
    <property type="match status" value="1"/>
</dbReference>
<evidence type="ECO:0000259" key="10">
    <source>
        <dbReference type="PROSITE" id="PS51352"/>
    </source>
</evidence>
<keyword evidence="5 8" id="KW-1133">Transmembrane helix</keyword>
<feature type="signal peptide" evidence="9">
    <location>
        <begin position="1"/>
        <end position="22"/>
    </location>
</feature>
<keyword evidence="12" id="KW-1185">Reference proteome</keyword>
<organism evidence="11 12">
    <name type="scientific">Borborobacter arsenicus</name>
    <dbReference type="NCBI Taxonomy" id="1851146"/>
    <lineage>
        <taxon>Bacteria</taxon>
        <taxon>Pseudomonadati</taxon>
        <taxon>Pseudomonadota</taxon>
        <taxon>Alphaproteobacteria</taxon>
        <taxon>Hyphomicrobiales</taxon>
        <taxon>Phyllobacteriaceae</taxon>
        <taxon>Borborobacter</taxon>
    </lineage>
</organism>
<dbReference type="Pfam" id="PF11412">
    <property type="entry name" value="DsbD_N"/>
    <property type="match status" value="1"/>
</dbReference>
<dbReference type="GO" id="GO:0017004">
    <property type="term" value="P:cytochrome complex assembly"/>
    <property type="evidence" value="ECO:0007669"/>
    <property type="project" value="UniProtKB-KW"/>
</dbReference>
<keyword evidence="4" id="KW-0201">Cytochrome c-type biogenesis</keyword>
<evidence type="ECO:0000256" key="2">
    <source>
        <dbReference type="ARBA" id="ARBA00022475"/>
    </source>
</evidence>
<feature type="transmembrane region" description="Helical" evidence="8">
    <location>
        <begin position="393"/>
        <end position="410"/>
    </location>
</feature>